<dbReference type="EMBL" id="BAAASD010000006">
    <property type="protein sequence ID" value="GAA2336146.1"/>
    <property type="molecule type" value="Genomic_DNA"/>
</dbReference>
<dbReference type="InterPro" id="IPR013785">
    <property type="entry name" value="Aldolase_TIM"/>
</dbReference>
<dbReference type="PANTHER" id="PTHR11911:SF111">
    <property type="entry name" value="INOSINE-5'-MONOPHOSPHATE DEHYDROGENASE"/>
    <property type="match status" value="1"/>
</dbReference>
<evidence type="ECO:0000313" key="5">
    <source>
        <dbReference type="Proteomes" id="UP001500253"/>
    </source>
</evidence>
<keyword evidence="5" id="KW-1185">Reference proteome</keyword>
<dbReference type="Proteomes" id="UP001500253">
    <property type="component" value="Unassembled WGS sequence"/>
</dbReference>
<reference evidence="5" key="1">
    <citation type="journal article" date="2019" name="Int. J. Syst. Evol. Microbiol.">
        <title>The Global Catalogue of Microorganisms (GCM) 10K type strain sequencing project: providing services to taxonomists for standard genome sequencing and annotation.</title>
        <authorList>
            <consortium name="The Broad Institute Genomics Platform"/>
            <consortium name="The Broad Institute Genome Sequencing Center for Infectious Disease"/>
            <person name="Wu L."/>
            <person name="Ma J."/>
        </authorList>
    </citation>
    <scope>NUCLEOTIDE SEQUENCE [LARGE SCALE GENOMIC DNA]</scope>
    <source>
        <strain evidence="5">JCM 4316</strain>
    </source>
</reference>
<dbReference type="Pfam" id="PF00478">
    <property type="entry name" value="IMPDH"/>
    <property type="match status" value="1"/>
</dbReference>
<dbReference type="InterPro" id="IPR001093">
    <property type="entry name" value="IMP_DH_GMPRt"/>
</dbReference>
<proteinExistence type="inferred from homology"/>
<dbReference type="InterPro" id="IPR005990">
    <property type="entry name" value="IMP_DH"/>
</dbReference>
<gene>
    <name evidence="4" type="ORF">GCM10010246_20420</name>
</gene>
<dbReference type="RefSeq" id="WP_346174151.1">
    <property type="nucleotide sequence ID" value="NZ_BAAASD010000006.1"/>
</dbReference>
<evidence type="ECO:0000256" key="2">
    <source>
        <dbReference type="SAM" id="MobiDB-lite"/>
    </source>
</evidence>
<dbReference type="SUPFAM" id="SSF51412">
    <property type="entry name" value="Inosine monophosphate dehydrogenase (IMPDH)"/>
    <property type="match status" value="1"/>
</dbReference>
<name>A0ABP5SPS1_9ACTN</name>
<organism evidence="4 5">
    <name type="scientific">Streptomyces cuspidosporus</name>
    <dbReference type="NCBI Taxonomy" id="66882"/>
    <lineage>
        <taxon>Bacteria</taxon>
        <taxon>Bacillati</taxon>
        <taxon>Actinomycetota</taxon>
        <taxon>Actinomycetes</taxon>
        <taxon>Kitasatosporales</taxon>
        <taxon>Streptomycetaceae</taxon>
        <taxon>Streptomyces</taxon>
    </lineage>
</organism>
<comment type="similarity">
    <text evidence="1">Belongs to the IMPDH/GMPR family.</text>
</comment>
<sequence length="408" mass="42055">MRVSEPPRTGLSFDDVLLVPQRTPLTSRRQADTSSELLPGVVLRTPVISANTQWCTGDRMAVAMARCGGLGVLHRMQTVDQQLAQLDAVKAHRPGATGDTRGTGEAGEAGEAGEPEKSGADAGATCARDGRLLVGAAVGVTGDWRERAERLVEHAVDILFVDVAHGHSDQVVEAVAKLRAAYPGLPLVAGNVATAAGVADLAEAGADVVKVGIGPGGVCTTRLVAGTGVPQLTAIMDCAAAAAERGVGVIADGGIRESGDIAKSLAAGAHAVMLGSALAGADESAATPVTRNGRAYKVSNGFVSLGMKLTLRHAAGEKITREEVDDYVPEGTEATFPASGPVARTLRRLMGGVQSAISYSGARDVAGFRERAEFIRVTAAGRAENRPHARERSEQIDIDHVSRAVGDE</sequence>
<feature type="domain" description="IMP dehydrogenase/GMP reductase" evidence="3">
    <location>
        <begin position="10"/>
        <end position="388"/>
    </location>
</feature>
<evidence type="ECO:0000256" key="1">
    <source>
        <dbReference type="ARBA" id="ARBA00005502"/>
    </source>
</evidence>
<dbReference type="PIRSF" id="PIRSF000130">
    <property type="entry name" value="IMPDH"/>
    <property type="match status" value="1"/>
</dbReference>
<dbReference type="Gene3D" id="3.20.20.70">
    <property type="entry name" value="Aldolase class I"/>
    <property type="match status" value="1"/>
</dbReference>
<evidence type="ECO:0000259" key="3">
    <source>
        <dbReference type="Pfam" id="PF00478"/>
    </source>
</evidence>
<comment type="caution">
    <text evidence="4">The sequence shown here is derived from an EMBL/GenBank/DDBJ whole genome shotgun (WGS) entry which is preliminary data.</text>
</comment>
<evidence type="ECO:0000313" key="4">
    <source>
        <dbReference type="EMBL" id="GAA2336146.1"/>
    </source>
</evidence>
<dbReference type="CDD" id="cd00381">
    <property type="entry name" value="IMPDH"/>
    <property type="match status" value="1"/>
</dbReference>
<protein>
    <submittedName>
        <fullName evidence="4">IMP dehydrogenase</fullName>
    </submittedName>
</protein>
<dbReference type="PANTHER" id="PTHR11911">
    <property type="entry name" value="INOSINE-5-MONOPHOSPHATE DEHYDROGENASE RELATED"/>
    <property type="match status" value="1"/>
</dbReference>
<accession>A0ABP5SPS1</accession>
<feature type="region of interest" description="Disordered" evidence="2">
    <location>
        <begin position="92"/>
        <end position="123"/>
    </location>
</feature>
<dbReference type="SMART" id="SM01240">
    <property type="entry name" value="IMPDH"/>
    <property type="match status" value="1"/>
</dbReference>